<accession>A0A1I7YXD7</accession>
<dbReference type="Proteomes" id="UP000095287">
    <property type="component" value="Unplaced"/>
</dbReference>
<evidence type="ECO:0000313" key="1">
    <source>
        <dbReference type="Proteomes" id="UP000095287"/>
    </source>
</evidence>
<organism evidence="1 2">
    <name type="scientific">Steinernema glaseri</name>
    <dbReference type="NCBI Taxonomy" id="37863"/>
    <lineage>
        <taxon>Eukaryota</taxon>
        <taxon>Metazoa</taxon>
        <taxon>Ecdysozoa</taxon>
        <taxon>Nematoda</taxon>
        <taxon>Chromadorea</taxon>
        <taxon>Rhabditida</taxon>
        <taxon>Tylenchina</taxon>
        <taxon>Panagrolaimomorpha</taxon>
        <taxon>Strongyloidoidea</taxon>
        <taxon>Steinernematidae</taxon>
        <taxon>Steinernema</taxon>
    </lineage>
</organism>
<protein>
    <submittedName>
        <fullName evidence="2">Agenet domain-containing protein</fullName>
    </submittedName>
</protein>
<evidence type="ECO:0000313" key="2">
    <source>
        <dbReference type="WBParaSite" id="L893_g20682.t1"/>
    </source>
</evidence>
<proteinExistence type="predicted"/>
<name>A0A1I7YXD7_9BILA</name>
<sequence>MISTELKAGSSCAQTKDVLENSSELESVSDKLQHFTMFERVRETCILERASRAKRVTIIDDITGWPEIYEPANNGINVVVDCFTGGWLYACFSSVCW</sequence>
<keyword evidence="1" id="KW-1185">Reference proteome</keyword>
<dbReference type="AlphaFoldDB" id="A0A1I7YXD7"/>
<reference evidence="2" key="1">
    <citation type="submission" date="2016-11" db="UniProtKB">
        <authorList>
            <consortium name="WormBaseParasite"/>
        </authorList>
    </citation>
    <scope>IDENTIFICATION</scope>
</reference>
<dbReference type="WBParaSite" id="L893_g20682.t1">
    <property type="protein sequence ID" value="L893_g20682.t1"/>
    <property type="gene ID" value="L893_g20682"/>
</dbReference>